<evidence type="ECO:0000313" key="1">
    <source>
        <dbReference type="EMBL" id="PIC53848.1"/>
    </source>
</evidence>
<keyword evidence="2" id="KW-1185">Reference proteome</keyword>
<comment type="caution">
    <text evidence="1">The sequence shown here is derived from an EMBL/GenBank/DDBJ whole genome shotgun (WGS) entry which is preliminary data.</text>
</comment>
<organism evidence="1 2">
    <name type="scientific">Caenorhabditis nigoni</name>
    <dbReference type="NCBI Taxonomy" id="1611254"/>
    <lineage>
        <taxon>Eukaryota</taxon>
        <taxon>Metazoa</taxon>
        <taxon>Ecdysozoa</taxon>
        <taxon>Nematoda</taxon>
        <taxon>Chromadorea</taxon>
        <taxon>Rhabditida</taxon>
        <taxon>Rhabditina</taxon>
        <taxon>Rhabditomorpha</taxon>
        <taxon>Rhabditoidea</taxon>
        <taxon>Rhabditidae</taxon>
        <taxon>Peloderinae</taxon>
        <taxon>Caenorhabditis</taxon>
    </lineage>
</organism>
<accession>A0A2G5VPY8</accession>
<gene>
    <name evidence="1" type="primary">Cnig_chr_I.g3370</name>
    <name evidence="1" type="ORF">B9Z55_003370</name>
</gene>
<dbReference type="GO" id="GO:0045087">
    <property type="term" value="P:innate immune response"/>
    <property type="evidence" value="ECO:0007669"/>
    <property type="project" value="TreeGrafter"/>
</dbReference>
<reference evidence="2" key="1">
    <citation type="submission" date="2017-10" db="EMBL/GenBank/DDBJ databases">
        <title>Rapid genome shrinkage in a self-fertile nematode reveals novel sperm competition proteins.</title>
        <authorList>
            <person name="Yin D."/>
            <person name="Schwarz E.M."/>
            <person name="Thomas C.G."/>
            <person name="Felde R.L."/>
            <person name="Korf I.F."/>
            <person name="Cutter A.D."/>
            <person name="Schartner C.M."/>
            <person name="Ralston E.J."/>
            <person name="Meyer B.J."/>
            <person name="Haag E.S."/>
        </authorList>
    </citation>
    <scope>NUCLEOTIDE SEQUENCE [LARGE SCALE GENOMIC DNA]</scope>
    <source>
        <strain evidence="2">JU1422</strain>
    </source>
</reference>
<evidence type="ECO:0000313" key="2">
    <source>
        <dbReference type="Proteomes" id="UP000230233"/>
    </source>
</evidence>
<protein>
    <submittedName>
        <fullName evidence="1">Uncharacterized protein</fullName>
    </submittedName>
</protein>
<sequence>MSISQSILDYPPPYVEEEITKKPAVQVCGPPENPIFEPAEDVNATILTNLPDPKQGFSSFSIGSNIFDVIEQFFSNTQAPVCGSRIVILLKRYPNEADSSRLVSTIRYHHAVVHVITSATPFGGSQPKAMYSVASKTNGMGAIEYDESFGWENVGVGGLVWDFVVDYVDRLVVESLDRLVVNAVDRILTEGLPLVVEQMLQELTFNKIRGTHRQFSIQILEQAMVQPRHHQLEEVEEEEHYVPEFAVRGSVQRVRTASFTSESS</sequence>
<dbReference type="Proteomes" id="UP000230233">
    <property type="component" value="Chromosome I"/>
</dbReference>
<name>A0A2G5VPY8_9PELO</name>
<dbReference type="PANTHER" id="PTHR23062:SF3">
    <property type="entry name" value="ANF_RECEPTOR DOMAIN-CONTAINING PROTEIN-RELATED"/>
    <property type="match status" value="1"/>
</dbReference>
<dbReference type="AlphaFoldDB" id="A0A2G5VPY8"/>
<dbReference type="EMBL" id="PDUG01000001">
    <property type="protein sequence ID" value="PIC53848.1"/>
    <property type="molecule type" value="Genomic_DNA"/>
</dbReference>
<proteinExistence type="predicted"/>
<dbReference type="PANTHER" id="PTHR23062">
    <property type="entry name" value="HYPOTHETICAL PROTEIN C.ELEGANS"/>
    <property type="match status" value="1"/>
</dbReference>